<dbReference type="RefSeq" id="WP_133703838.1">
    <property type="nucleotide sequence ID" value="NZ_SNXS01000015.1"/>
</dbReference>
<keyword evidence="2" id="KW-1003">Cell membrane</keyword>
<dbReference type="GO" id="GO:0032436">
    <property type="term" value="P:positive regulation of proteasomal ubiquitin-dependent protein catabolic process"/>
    <property type="evidence" value="ECO:0007669"/>
    <property type="project" value="TreeGrafter"/>
</dbReference>
<dbReference type="Proteomes" id="UP000295361">
    <property type="component" value="Unassembled WGS sequence"/>
</dbReference>
<dbReference type="GO" id="GO:0005886">
    <property type="term" value="C:plasma membrane"/>
    <property type="evidence" value="ECO:0007669"/>
    <property type="project" value="UniProtKB-SubCell"/>
</dbReference>
<comment type="subcellular location">
    <subcellularLocation>
        <location evidence="1">Cell membrane</location>
        <topology evidence="1">Multi-pass membrane protein</topology>
    </subcellularLocation>
</comment>
<evidence type="ECO:0000313" key="9">
    <source>
        <dbReference type="Proteomes" id="UP000295361"/>
    </source>
</evidence>
<feature type="domain" description="FIST C-domain" evidence="7">
    <location>
        <begin position="210"/>
        <end position="375"/>
    </location>
</feature>
<evidence type="ECO:0000259" key="6">
    <source>
        <dbReference type="SMART" id="SM00897"/>
    </source>
</evidence>
<keyword evidence="4" id="KW-1133">Transmembrane helix</keyword>
<organism evidence="8 9">
    <name type="scientific">Roseateles toxinivorans</name>
    <dbReference type="NCBI Taxonomy" id="270368"/>
    <lineage>
        <taxon>Bacteria</taxon>
        <taxon>Pseudomonadati</taxon>
        <taxon>Pseudomonadota</taxon>
        <taxon>Betaproteobacteria</taxon>
        <taxon>Burkholderiales</taxon>
        <taxon>Sphaerotilaceae</taxon>
        <taxon>Roseateles</taxon>
    </lineage>
</organism>
<dbReference type="EMBL" id="SNXS01000015">
    <property type="protein sequence ID" value="TDP60597.1"/>
    <property type="molecule type" value="Genomic_DNA"/>
</dbReference>
<dbReference type="PANTHER" id="PTHR14939:SF5">
    <property type="entry name" value="F-BOX ONLY PROTEIN 22"/>
    <property type="match status" value="1"/>
</dbReference>
<name>A0A4R6QEE1_9BURK</name>
<evidence type="ECO:0000259" key="7">
    <source>
        <dbReference type="SMART" id="SM01204"/>
    </source>
</evidence>
<evidence type="ECO:0000256" key="1">
    <source>
        <dbReference type="ARBA" id="ARBA00004651"/>
    </source>
</evidence>
<dbReference type="PANTHER" id="PTHR14939">
    <property type="entry name" value="F-BOX ONLY PROTEIN 22"/>
    <property type="match status" value="1"/>
</dbReference>
<keyword evidence="5" id="KW-0472">Membrane</keyword>
<dbReference type="InterPro" id="IPR019494">
    <property type="entry name" value="FIST_C"/>
</dbReference>
<dbReference type="SMART" id="SM00897">
    <property type="entry name" value="FIST"/>
    <property type="match status" value="1"/>
</dbReference>
<dbReference type="InterPro" id="IPR013702">
    <property type="entry name" value="FIST_domain_N"/>
</dbReference>
<dbReference type="SMART" id="SM01204">
    <property type="entry name" value="FIST_C"/>
    <property type="match status" value="1"/>
</dbReference>
<evidence type="ECO:0000256" key="5">
    <source>
        <dbReference type="ARBA" id="ARBA00023136"/>
    </source>
</evidence>
<dbReference type="AlphaFoldDB" id="A0A4R6QEE1"/>
<dbReference type="Pfam" id="PF10442">
    <property type="entry name" value="FIST_C"/>
    <property type="match status" value="1"/>
</dbReference>
<dbReference type="PIRSF" id="PIRSF018953">
    <property type="entry name" value="UCP018953"/>
    <property type="match status" value="1"/>
</dbReference>
<feature type="domain" description="FIST" evidence="6">
    <location>
        <begin position="34"/>
        <end position="209"/>
    </location>
</feature>
<evidence type="ECO:0000313" key="8">
    <source>
        <dbReference type="EMBL" id="TDP60597.1"/>
    </source>
</evidence>
<accession>A0A4R6QEE1</accession>
<dbReference type="OrthoDB" id="9770435at2"/>
<comment type="caution">
    <text evidence="8">The sequence shown here is derived from an EMBL/GenBank/DDBJ whole genome shotgun (WGS) entry which is preliminary data.</text>
</comment>
<evidence type="ECO:0000256" key="2">
    <source>
        <dbReference type="ARBA" id="ARBA00022475"/>
    </source>
</evidence>
<dbReference type="InParanoid" id="A0A4R6QEE1"/>
<proteinExistence type="predicted"/>
<dbReference type="GO" id="GO:0000209">
    <property type="term" value="P:protein polyubiquitination"/>
    <property type="evidence" value="ECO:0007669"/>
    <property type="project" value="TreeGrafter"/>
</dbReference>
<dbReference type="Pfam" id="PF08495">
    <property type="entry name" value="FIST"/>
    <property type="match status" value="1"/>
</dbReference>
<evidence type="ECO:0000256" key="3">
    <source>
        <dbReference type="ARBA" id="ARBA00022692"/>
    </source>
</evidence>
<keyword evidence="9" id="KW-1185">Reference proteome</keyword>
<keyword evidence="3" id="KW-0812">Transmembrane</keyword>
<protein>
    <submittedName>
        <fullName evidence="8">Small ligand-binding sensory domain FIST</fullName>
    </submittedName>
</protein>
<sequence>MFLSGHATHPDWRIALALAAAQLEAQRAQQPAMPATLGWVYLTDHYAPHAPALLAELQQRWPGVDWVGAVGIGVSASGVEYFDEPALSLLLCNLPRDHYRLFSGGSPLGTFAAHSAQVHVDPSTADAAELIAEMGARTASGYLFGGVASARTQAWQIANGLFQGGLSGVAFGPEVSLISRVTQGCQPVGPTRRITRSESNRVAQLDDEPALDCLLRDLGLSALDRREALPQLRQTLVGLVDAGDAPDEATPRTGQFGPATRVRHLLGLTPLDRGLAIAEQVETGTQLTFCRRNTEAARRDLVRICSEIREEVEGQGQDLPTGQPGTRIAAAIYISCTGRGGPHFGGPSAELAIVKHALGDVPLAGFFAGGEIAHHHLYGYTGVLTVFTEPA</sequence>
<reference evidence="8 9" key="1">
    <citation type="submission" date="2019-03" db="EMBL/GenBank/DDBJ databases">
        <title>Genomic Encyclopedia of Type Strains, Phase IV (KMG-IV): sequencing the most valuable type-strain genomes for metagenomic binning, comparative biology and taxonomic classification.</title>
        <authorList>
            <person name="Goeker M."/>
        </authorList>
    </citation>
    <scope>NUCLEOTIDE SEQUENCE [LARGE SCALE GENOMIC DNA]</scope>
    <source>
        <strain evidence="8 9">DSM 16998</strain>
    </source>
</reference>
<evidence type="ECO:0000256" key="4">
    <source>
        <dbReference type="ARBA" id="ARBA00022989"/>
    </source>
</evidence>
<gene>
    <name evidence="8" type="ORF">DES47_11518</name>
</gene>
<dbReference type="InterPro" id="IPR016741">
    <property type="entry name" value="UCP018953"/>
</dbReference>